<proteinExistence type="predicted"/>
<accession>A0A6S7EZX9</accession>
<evidence type="ECO:0000313" key="2">
    <source>
        <dbReference type="Proteomes" id="UP000494183"/>
    </source>
</evidence>
<dbReference type="AlphaFoldDB" id="A0A6S7EZX9"/>
<dbReference type="EMBL" id="CADILH010000003">
    <property type="protein sequence ID" value="CAB3931552.1"/>
    <property type="molecule type" value="Genomic_DNA"/>
</dbReference>
<evidence type="ECO:0000313" key="1">
    <source>
        <dbReference type="EMBL" id="CAB3931552.1"/>
    </source>
</evidence>
<organism evidence="1 2">
    <name type="scientific">Achromobacter insolitus</name>
    <dbReference type="NCBI Taxonomy" id="217204"/>
    <lineage>
        <taxon>Bacteria</taxon>
        <taxon>Pseudomonadati</taxon>
        <taxon>Pseudomonadota</taxon>
        <taxon>Betaproteobacteria</taxon>
        <taxon>Burkholderiales</taxon>
        <taxon>Alcaligenaceae</taxon>
        <taxon>Achromobacter</taxon>
    </lineage>
</organism>
<keyword evidence="2" id="KW-1185">Reference proteome</keyword>
<protein>
    <submittedName>
        <fullName evidence="1">Uncharacterized protein</fullName>
    </submittedName>
</protein>
<dbReference type="Proteomes" id="UP000494183">
    <property type="component" value="Unassembled WGS sequence"/>
</dbReference>
<dbReference type="RefSeq" id="WP_175201612.1">
    <property type="nucleotide sequence ID" value="NZ_CADILH010000003.1"/>
</dbReference>
<gene>
    <name evidence="1" type="ORF">LMG6000_02211</name>
</gene>
<sequence length="55" mass="6098">MSDTYPIRLPSGGKAFLILPDPFTRADAEHVCRWLELIAEDLPAHPKQHNDGGAE</sequence>
<name>A0A6S7EZX9_9BURK</name>
<reference evidence="1 2" key="1">
    <citation type="submission" date="2020-04" db="EMBL/GenBank/DDBJ databases">
        <authorList>
            <person name="De Canck E."/>
        </authorList>
    </citation>
    <scope>NUCLEOTIDE SEQUENCE [LARGE SCALE GENOMIC DNA]</scope>
    <source>
        <strain evidence="1 2">LMG 6000</strain>
    </source>
</reference>